<dbReference type="OrthoDB" id="2503993at2759"/>
<proteinExistence type="predicted"/>
<dbReference type="PANTHER" id="PTHR31778:SF2">
    <property type="entry name" value="BUD SITE SELECTION PROTEIN RAX2"/>
    <property type="match status" value="1"/>
</dbReference>
<sequence>MASSLPSVDFSRMGSVGLGGSFAGLDFWSDASPFALNASAHSFSTTADTLFMREADGSYHVLGSTNAGGSISSVCLINSTNTLYLAGTFTSVESVSATNIASYSFTSNSFSALSDGLDGPVNTLFCDSAQSQVWAGGDFTDHVALWSTSSSAWSTVPFTSLNGPVNAISASSNGSLYFGGNFTTSFASNTSNNATLGNITSIPAAPSSVLTVGHSGYLTPLTYPFTGYIDPYNQISVTAAPTTTQHLYSDPYVLLCPGEAIWLAADNSQAEVDVVGYNYLRATGARLVNGLVEGRGTTVFSINAAPDDTVIELTYQDASGNNQTCTDNCPLSTDPSVSAQDFAFTSGALSLTGLKIHLKQWQGQGAGLSSVQLLSDGAFGSAVTNTNKPLCPGPSNSSSAQHTGNWTTQVYRESAPAIDVYYVTTSVPTGSTTRPSVTFYPFVGAAAFYDIYMVIPGCTALGDCDGRTTVEIQVLPVEGGLTYTTTISEAVEQDTFTLIYTGPVDMTSSSFSPTITLSLAADPAPVQGDNYILVAEAVDLYLTNISNGTSRAAGQAVNGTKGMTNTTVSVSFGVYEYVSAVNAASVMPNTSETSVSRLGFALDMALNMSSESNEFAINTIVQSGNLVYIGGNFTVGGNYSNVVAVDGTKSYALADQGLNGVVYAAAVMGNDIYFGGNFSATATGGTPLQGLAKWDTDSQSWSSVGGVNGPVTDLVVSGSNLVVLGNFTAVNSSGNSVTTGGLAVWETNQSQWNTSGVIFGNVSTAVASGENTVLAGRVSGSSANAVNGIAMLSTGSNGPTISSLANVNFASTGTLSKASPAKRSTAHISTSFFTRFADPFAIRRRLHERADAPSIPITTAAAPAILAGAFWSNASELVTIIGGNFSAGSVSGVGFYADSQLTGPSPSVSGLVKALNVIGTDLYIGGTDVNVTGVGSNLVVYSLSDQKWHTGGMSQLSGSGTVSVNAIRTRMDTNTVVVAGSFTNAGSLGCSAVCLWDAQQAQWSTPGQGLQSGEVRAIDFAGEKFDSVIIAGSFVLPSGDVSFVASYSFDNSTWTGLGTLPGPALAVAVDDKNASNIFAAGFGSDNEPYLQQWNGESWAQQNSSLLPGSIVSQLAFVPLSKEYATSGGIENDRMLMVSGDLVIDNQGNVTSALYDGSTMIPYLVGTTSAGTLGTASTLFWSSPSFSFSVQHFLATGLVVLVAIAMATGFILLFILLFFLFACLKRRRERNRPPPKEMFEKDRDSDVSSTHQHVFDNVQAALEQSLAPSGPVVIDRERRESDASSYADEDEGRETTMRYDFEGPELQPGEMSMKAGQRVIILDDVQSHEWWYARDPASGREGVVPATYGESRRGRNRLTFSLVMCIMIMSSSNRFLPVTCASSDTVVFTPGLSTQQLFRVSMILSSEA</sequence>
<dbReference type="STRING" id="4999.A0A1Y1UPR3"/>
<comment type="caution">
    <text evidence="6">The sequence shown here is derived from an EMBL/GenBank/DDBJ whole genome shotgun (WGS) entry which is preliminary data.</text>
</comment>
<dbReference type="InterPro" id="IPR001452">
    <property type="entry name" value="SH3_domain"/>
</dbReference>
<dbReference type="RefSeq" id="XP_021873806.1">
    <property type="nucleotide sequence ID" value="XM_022018923.1"/>
</dbReference>
<keyword evidence="1 2" id="KW-0728">SH3 domain</keyword>
<evidence type="ECO:0000259" key="5">
    <source>
        <dbReference type="PROSITE" id="PS50002"/>
    </source>
</evidence>
<name>A0A1Y1UPR3_9TREE</name>
<dbReference type="Pfam" id="PF20842">
    <property type="entry name" value="Rax2_2"/>
    <property type="match status" value="1"/>
</dbReference>
<evidence type="ECO:0000313" key="7">
    <source>
        <dbReference type="Proteomes" id="UP000193218"/>
    </source>
</evidence>
<feature type="region of interest" description="Disordered" evidence="3">
    <location>
        <begin position="1272"/>
        <end position="1297"/>
    </location>
</feature>
<keyword evidence="4" id="KW-1133">Transmembrane helix</keyword>
<dbReference type="InterPro" id="IPR011043">
    <property type="entry name" value="Gal_Oxase/kelch_b-propeller"/>
</dbReference>
<feature type="domain" description="SH3" evidence="5">
    <location>
        <begin position="1289"/>
        <end position="1353"/>
    </location>
</feature>
<dbReference type="GO" id="GO:1902929">
    <property type="term" value="C:plasma membrane of growing cell tip"/>
    <property type="evidence" value="ECO:0007669"/>
    <property type="project" value="TreeGrafter"/>
</dbReference>
<dbReference type="InterPro" id="IPR024982">
    <property type="entry name" value="Rax2-like_C"/>
</dbReference>
<keyword evidence="4" id="KW-0812">Transmembrane</keyword>
<dbReference type="PROSITE" id="PS50002">
    <property type="entry name" value="SH3"/>
    <property type="match status" value="1"/>
</dbReference>
<dbReference type="Pfam" id="PF20843">
    <property type="entry name" value="Rax2_3"/>
    <property type="match status" value="1"/>
</dbReference>
<dbReference type="Pfam" id="PF00018">
    <property type="entry name" value="SH3_1"/>
    <property type="match status" value="1"/>
</dbReference>
<accession>A0A1Y1UPR3</accession>
<keyword evidence="7" id="KW-1185">Reference proteome</keyword>
<dbReference type="SUPFAM" id="SSF50044">
    <property type="entry name" value="SH3-domain"/>
    <property type="match status" value="1"/>
</dbReference>
<dbReference type="Proteomes" id="UP000193218">
    <property type="component" value="Unassembled WGS sequence"/>
</dbReference>
<dbReference type="PANTHER" id="PTHR31778">
    <property type="entry name" value="BUD SITE SELECTION PROTEIN RAX2"/>
    <property type="match status" value="1"/>
</dbReference>
<keyword evidence="4" id="KW-0472">Membrane</keyword>
<evidence type="ECO:0000313" key="6">
    <source>
        <dbReference type="EMBL" id="ORX40021.1"/>
    </source>
</evidence>
<dbReference type="SUPFAM" id="SSF101898">
    <property type="entry name" value="NHL repeat"/>
    <property type="match status" value="1"/>
</dbReference>
<dbReference type="FunCoup" id="A0A1Y1UPR3">
    <property type="interactions" value="5"/>
</dbReference>
<dbReference type="InterPro" id="IPR048266">
    <property type="entry name" value="Rax2-like_second"/>
</dbReference>
<dbReference type="Gene3D" id="2.30.30.40">
    <property type="entry name" value="SH3 Domains"/>
    <property type="match status" value="1"/>
</dbReference>
<evidence type="ECO:0000256" key="3">
    <source>
        <dbReference type="SAM" id="MobiDB-lite"/>
    </source>
</evidence>
<dbReference type="EMBL" id="NBSH01000002">
    <property type="protein sequence ID" value="ORX40021.1"/>
    <property type="molecule type" value="Genomic_DNA"/>
</dbReference>
<dbReference type="GeneID" id="33560732"/>
<evidence type="ECO:0000256" key="4">
    <source>
        <dbReference type="SAM" id="Phobius"/>
    </source>
</evidence>
<reference evidence="6 7" key="1">
    <citation type="submission" date="2017-03" db="EMBL/GenBank/DDBJ databases">
        <title>Widespread Adenine N6-methylation of Active Genes in Fungi.</title>
        <authorList>
            <consortium name="DOE Joint Genome Institute"/>
            <person name="Mondo S.J."/>
            <person name="Dannebaum R.O."/>
            <person name="Kuo R.C."/>
            <person name="Louie K.B."/>
            <person name="Bewick A.J."/>
            <person name="Labutti K."/>
            <person name="Haridas S."/>
            <person name="Kuo A."/>
            <person name="Salamov A."/>
            <person name="Ahrendt S.R."/>
            <person name="Lau R."/>
            <person name="Bowen B.P."/>
            <person name="Lipzen A."/>
            <person name="Sullivan W."/>
            <person name="Andreopoulos W.B."/>
            <person name="Clum A."/>
            <person name="Lindquist E."/>
            <person name="Daum C."/>
            <person name="Northen T.R."/>
            <person name="Ramamoorthy G."/>
            <person name="Schmitz R.J."/>
            <person name="Gryganskyi A."/>
            <person name="Culley D."/>
            <person name="Magnuson J."/>
            <person name="James T.Y."/>
            <person name="O'Malley M.A."/>
            <person name="Stajich J.E."/>
            <person name="Spatafora J.W."/>
            <person name="Visel A."/>
            <person name="Grigoriev I.V."/>
        </authorList>
    </citation>
    <scope>NUCLEOTIDE SEQUENCE [LARGE SCALE GENOMIC DNA]</scope>
    <source>
        <strain evidence="6 7">NRRL Y-17943</strain>
    </source>
</reference>
<dbReference type="SMART" id="SM00326">
    <property type="entry name" value="SH3"/>
    <property type="match status" value="1"/>
</dbReference>
<dbReference type="InterPro" id="IPR036028">
    <property type="entry name" value="SH3-like_dom_sf"/>
</dbReference>
<protein>
    <submittedName>
        <fullName evidence="6">Cortical protein marker for cell polarity-domain-containing protein</fullName>
    </submittedName>
</protein>
<evidence type="ECO:0000256" key="1">
    <source>
        <dbReference type="ARBA" id="ARBA00022443"/>
    </source>
</evidence>
<dbReference type="InterPro" id="IPR048265">
    <property type="entry name" value="Rax2-like_third"/>
</dbReference>
<evidence type="ECO:0000256" key="2">
    <source>
        <dbReference type="PROSITE-ProRule" id="PRU00192"/>
    </source>
</evidence>
<gene>
    <name evidence="6" type="ORF">BD324DRAFT_667625</name>
</gene>
<feature type="transmembrane region" description="Helical" evidence="4">
    <location>
        <begin position="1192"/>
        <end position="1223"/>
    </location>
</feature>
<dbReference type="SUPFAM" id="SSF50965">
    <property type="entry name" value="Galactose oxidase, central domain"/>
    <property type="match status" value="2"/>
</dbReference>
<dbReference type="InParanoid" id="A0A1Y1UPR3"/>
<dbReference type="Pfam" id="PF12768">
    <property type="entry name" value="Rax2"/>
    <property type="match status" value="2"/>
</dbReference>
<organism evidence="6 7">
    <name type="scientific">Kockovaella imperatae</name>
    <dbReference type="NCBI Taxonomy" id="4999"/>
    <lineage>
        <taxon>Eukaryota</taxon>
        <taxon>Fungi</taxon>
        <taxon>Dikarya</taxon>
        <taxon>Basidiomycota</taxon>
        <taxon>Agaricomycotina</taxon>
        <taxon>Tremellomycetes</taxon>
        <taxon>Tremellales</taxon>
        <taxon>Cuniculitremaceae</taxon>
        <taxon>Kockovaella</taxon>
    </lineage>
</organism>